<dbReference type="InterPro" id="IPR038726">
    <property type="entry name" value="PDDEXK_AddAB-type"/>
</dbReference>
<keyword evidence="3" id="KW-0378">Hydrolase</keyword>
<dbReference type="EMBL" id="KR997933">
    <property type="protein sequence ID" value="AKU45369.1"/>
    <property type="molecule type" value="Genomic_DNA"/>
</dbReference>
<evidence type="ECO:0000313" key="4">
    <source>
        <dbReference type="Proteomes" id="UP000222075"/>
    </source>
</evidence>
<evidence type="ECO:0000259" key="2">
    <source>
        <dbReference type="Pfam" id="PF12705"/>
    </source>
</evidence>
<proteinExistence type="predicted"/>
<reference evidence="3 4" key="1">
    <citation type="journal article" date="2016" name="BMC Microbiol.">
        <title>Characterization of mycobacteria and mycobacteriophages isolated from compost at the Sao Paulo Zoo Park Foundation in Brazil and creation of the new mycobacteriophage Cluster U.</title>
        <authorList>
            <person name="Lima-Junior J.D."/>
            <person name="Viana-Niero C."/>
            <person name="Conde Oliveira D.V."/>
            <person name="Machado G.E."/>
            <person name="Rabello M.C."/>
            <person name="Martins-Junior J."/>
            <person name="Martins L.F."/>
            <person name="Digiampietri L.A."/>
            <person name="da Silva A.M."/>
            <person name="Setubal J.C."/>
            <person name="Russell D.A."/>
            <person name="Jacobs-Sera D."/>
            <person name="Pope W.H."/>
            <person name="Hatfull G.F."/>
            <person name="Leao S.C."/>
        </authorList>
    </citation>
    <scope>NUCLEOTIDE SEQUENCE [LARGE SCALE GENOMIC DNA]</scope>
</reference>
<dbReference type="Proteomes" id="UP000222075">
    <property type="component" value="Segment"/>
</dbReference>
<name>A0A0K1LSB5_9CAUD</name>
<organism evidence="3 4">
    <name type="scientific">Mycobacterium phage Madruga</name>
    <dbReference type="NCBI Taxonomy" id="1675552"/>
    <lineage>
        <taxon>Viruses</taxon>
        <taxon>Duplodnaviria</taxon>
        <taxon>Heunggongvirae</taxon>
        <taxon>Uroviricota</taxon>
        <taxon>Caudoviricetes</taxon>
        <taxon>Patiencevirus</taxon>
        <taxon>Patiencevirus patience</taxon>
    </lineage>
</organism>
<feature type="compositionally biased region" description="Basic and acidic residues" evidence="1">
    <location>
        <begin position="401"/>
        <end position="410"/>
    </location>
</feature>
<dbReference type="GO" id="GO:0004386">
    <property type="term" value="F:helicase activity"/>
    <property type="evidence" value="ECO:0007669"/>
    <property type="project" value="UniProtKB-KW"/>
</dbReference>
<accession>A0A0K1LSB5</accession>
<sequence length="410" mass="47503">MTEIELPILRQSERGDFKMCPAKWNWRWNEWLVPKMRRFDARWFGTMWHLLWATVYTPPEGADGFTRAITKPEEIHQLWDELVGNIYTTVSGVPQWSEDDELEWNDARALGHIMIDGQLKEWNLDPQWEVLGPEHRFSANVPYNKFQLEALRPDDLAHLPPGKFITRLVGTYDLPVRDHTDYPTPLCKVVDWKTTSRRENLKQLNKDDQTGTYLITAGSYLRAQGKIAKDESIDYMIFSFARKAKPASETKLVDEHGRIRNKPQKNHYQLALKLTDADIKGLKIADLEAIAKRAGITVFGEVSKNQGSPLFWRDVVRRNQHNRQRQLERIADEAEVMAKIRAGSLPIIKSPGDHCNWGCDYSDLCDIDEDGGDTESFIKDVYKKEDPYADHRLGAQNSKRSLLERELDKR</sequence>
<keyword evidence="3" id="KW-0067">ATP-binding</keyword>
<feature type="domain" description="PD-(D/E)XK endonuclease-like" evidence="2">
    <location>
        <begin position="16"/>
        <end position="366"/>
    </location>
</feature>
<feature type="region of interest" description="Disordered" evidence="1">
    <location>
        <begin position="389"/>
        <end position="410"/>
    </location>
</feature>
<protein>
    <submittedName>
        <fullName evidence="3">Helicase/nuclease domain protein</fullName>
    </submittedName>
</protein>
<evidence type="ECO:0000313" key="3">
    <source>
        <dbReference type="EMBL" id="AKU45369.1"/>
    </source>
</evidence>
<evidence type="ECO:0000256" key="1">
    <source>
        <dbReference type="SAM" id="MobiDB-lite"/>
    </source>
</evidence>
<keyword evidence="3" id="KW-0547">Nucleotide-binding</keyword>
<gene>
    <name evidence="3" type="ORF">MADRUGA_79</name>
</gene>
<dbReference type="Pfam" id="PF12705">
    <property type="entry name" value="PDDEXK_1"/>
    <property type="match status" value="1"/>
</dbReference>
<keyword evidence="3" id="KW-0347">Helicase</keyword>